<dbReference type="InterPro" id="IPR036890">
    <property type="entry name" value="HATPase_C_sf"/>
</dbReference>
<name>A0ABT1BZ97_9BACT</name>
<comment type="caution">
    <text evidence="1">The sequence shown here is derived from an EMBL/GenBank/DDBJ whole genome shotgun (WGS) entry which is preliminary data.</text>
</comment>
<evidence type="ECO:0000313" key="1">
    <source>
        <dbReference type="EMBL" id="MCO6026155.1"/>
    </source>
</evidence>
<evidence type="ECO:0000313" key="2">
    <source>
        <dbReference type="Proteomes" id="UP001204015"/>
    </source>
</evidence>
<protein>
    <submittedName>
        <fullName evidence="1">ATP-binding protein</fullName>
    </submittedName>
</protein>
<dbReference type="GO" id="GO:0005524">
    <property type="term" value="F:ATP binding"/>
    <property type="evidence" value="ECO:0007669"/>
    <property type="project" value="UniProtKB-KW"/>
</dbReference>
<dbReference type="Proteomes" id="UP001204015">
    <property type="component" value="Unassembled WGS sequence"/>
</dbReference>
<proteinExistence type="predicted"/>
<organism evidence="1 2">
    <name type="scientific">Segatella cerevisiae</name>
    <dbReference type="NCBI Taxonomy" id="2053716"/>
    <lineage>
        <taxon>Bacteria</taxon>
        <taxon>Pseudomonadati</taxon>
        <taxon>Bacteroidota</taxon>
        <taxon>Bacteroidia</taxon>
        <taxon>Bacteroidales</taxon>
        <taxon>Prevotellaceae</taxon>
        <taxon>Segatella</taxon>
    </lineage>
</organism>
<sequence>MSSDYSIFQSFEHDKEFFYPAGADFPSMMRRQVTKHENKLQPIYEAVTNAFEAIDNNGGEITIKLYFTPRLTGNRRDLNSVIISDTGHGVEQADLMRIETLFDTSKGFNNFGSGRIQYLHFVENTDIHSVYKENGKKYMRRFIYSINFYKNYKSVLWEGIPEKVDGNIPTGTTVALFTFKNDDDRKFYNELTTEKLRKELFDRYLGRMCLNSPNNPTVNIVEYVNDIHNAKEDKHITNDDLPSIDKNFSFTVNYRKLNEKGKLLEINRKESFLVNSYKLPIKIQNKNEVKIMSKGEVVPANGLSFSFIEHSPKIDDCFRLFLISGNYFSNKDTDKRGNLILLNEEQLKKQRSFENNFPEDLVIEDIQEKATTNIAKHYTKINDAHKNIEEKIERLVDLYSLDEKKVRKIASNPNATTLEVFKEIYISDAEDKANKYNKLDDIMNSMVELNPIDKDYEGQLDKKIKGTAALVPEINRLELLNYVSKRKVILRIFDDILKKKRGTCINPC</sequence>
<keyword evidence="2" id="KW-1185">Reference proteome</keyword>
<keyword evidence="1" id="KW-0547">Nucleotide-binding</keyword>
<gene>
    <name evidence="1" type="ORF">NG821_09940</name>
</gene>
<dbReference type="EMBL" id="JAMXLY010000041">
    <property type="protein sequence ID" value="MCO6026155.1"/>
    <property type="molecule type" value="Genomic_DNA"/>
</dbReference>
<keyword evidence="1" id="KW-0067">ATP-binding</keyword>
<dbReference type="RefSeq" id="WP_252761510.1">
    <property type="nucleotide sequence ID" value="NZ_JAMXLY010000041.1"/>
</dbReference>
<reference evidence="1 2" key="1">
    <citation type="submission" date="2022-06" db="EMBL/GenBank/DDBJ databases">
        <title>A taxonomic note on the genus Prevotella: Description of four novel genera and emended description of the genera Hallella and Xylanibacter.</title>
        <authorList>
            <person name="Hitch T.C.A."/>
        </authorList>
    </citation>
    <scope>NUCLEOTIDE SEQUENCE [LARGE SCALE GENOMIC DNA]</scope>
    <source>
        <strain evidence="1 2">DSM 100619</strain>
    </source>
</reference>
<accession>A0ABT1BZ97</accession>
<dbReference type="SUPFAM" id="SSF55874">
    <property type="entry name" value="ATPase domain of HSP90 chaperone/DNA topoisomerase II/histidine kinase"/>
    <property type="match status" value="1"/>
</dbReference>